<sequence length="310" mass="34968">MREIIVSFALIILLSKVLLSLSFTFAPPGFNFSKPSDFNFNAKSNLKVQVKNLVECILPTNPTPPLPISQTLNKSTEGSPDGKPRFIFKYNGTRIYNESCLGDAVKKDLIRKLYDASCMEYEMKIKYLGSFSCDASQHLECRKVGFEPNRPFAEQSTPIMKCLCPDYRRPETFINKSAGYYDYNRTICVLKLGQICKVDPKGHDKRLVWNDFDFDEDGDGTREGIDVVDLRPFPEVQACVENAFCFINDSKGLPIPESSRNKCVCEAGYFPGGNGECVFGREEPNPWILLLAFFIFIIALIAIIGDAFTY</sequence>
<dbReference type="Proteomes" id="UP001642540">
    <property type="component" value="Unassembled WGS sequence"/>
</dbReference>
<organism evidence="3 4">
    <name type="scientific">Orchesella dallaii</name>
    <dbReference type="NCBI Taxonomy" id="48710"/>
    <lineage>
        <taxon>Eukaryota</taxon>
        <taxon>Metazoa</taxon>
        <taxon>Ecdysozoa</taxon>
        <taxon>Arthropoda</taxon>
        <taxon>Hexapoda</taxon>
        <taxon>Collembola</taxon>
        <taxon>Entomobryomorpha</taxon>
        <taxon>Entomobryoidea</taxon>
        <taxon>Orchesellidae</taxon>
        <taxon>Orchesellinae</taxon>
        <taxon>Orchesella</taxon>
    </lineage>
</organism>
<evidence type="ECO:0000313" key="3">
    <source>
        <dbReference type="EMBL" id="CAL8099326.1"/>
    </source>
</evidence>
<comment type="caution">
    <text evidence="3">The sequence shown here is derived from an EMBL/GenBank/DDBJ whole genome shotgun (WGS) entry which is preliminary data.</text>
</comment>
<evidence type="ECO:0000313" key="4">
    <source>
        <dbReference type="Proteomes" id="UP001642540"/>
    </source>
</evidence>
<accession>A0ABP1QDG9</accession>
<proteinExistence type="predicted"/>
<dbReference type="EMBL" id="CAXLJM020000031">
    <property type="protein sequence ID" value="CAL8099326.1"/>
    <property type="molecule type" value="Genomic_DNA"/>
</dbReference>
<gene>
    <name evidence="3" type="ORF">ODALV1_LOCUS10210</name>
</gene>
<feature type="transmembrane region" description="Helical" evidence="1">
    <location>
        <begin position="287"/>
        <end position="308"/>
    </location>
</feature>
<keyword evidence="4" id="KW-1185">Reference proteome</keyword>
<protein>
    <submittedName>
        <fullName evidence="3">Uncharacterized protein</fullName>
    </submittedName>
</protein>
<feature type="signal peptide" evidence="2">
    <location>
        <begin position="1"/>
        <end position="22"/>
    </location>
</feature>
<feature type="chain" id="PRO_5045548397" evidence="2">
    <location>
        <begin position="23"/>
        <end position="310"/>
    </location>
</feature>
<reference evidence="3 4" key="1">
    <citation type="submission" date="2024-08" db="EMBL/GenBank/DDBJ databases">
        <authorList>
            <person name="Cucini C."/>
            <person name="Frati F."/>
        </authorList>
    </citation>
    <scope>NUCLEOTIDE SEQUENCE [LARGE SCALE GENOMIC DNA]</scope>
</reference>
<keyword evidence="1" id="KW-0812">Transmembrane</keyword>
<name>A0ABP1QDG9_9HEXA</name>
<keyword evidence="1" id="KW-1133">Transmembrane helix</keyword>
<keyword evidence="1" id="KW-0472">Membrane</keyword>
<evidence type="ECO:0000256" key="2">
    <source>
        <dbReference type="SAM" id="SignalP"/>
    </source>
</evidence>
<evidence type="ECO:0000256" key="1">
    <source>
        <dbReference type="SAM" id="Phobius"/>
    </source>
</evidence>
<keyword evidence="2" id="KW-0732">Signal</keyword>